<sequence>TLVDVTEAASIKQDDGKKKKRKKKPAKREKVEVKVTPSDEHDEGQIQRRAPTKTELLEVNISRKRTLSGNSEIYVEIDIEAGEETAKTDALIDLNFYDFDESNLSVSGYGTEEIEVDVFLDSIDEEDGVDAFALTNAAQINNFLSKMKPNITADAQEELRRVERCITVTNKIKSVKEGEVPQKIVRHPQPTEWKDLKDIVVLSCTTEKIIEHASWFKNGMKVETNEFISIETEEKESRITLKKFNPFYIGVYHVVVDGIGSQPAQVSANIAPILETELPSNIVHRIGKPLDLRLPYTAYPVPQVKLRHKNAAVTLIADIDQYEDAVSIRIKNLKKEDEGDIQISLSNDFGKAETSFTLQLVDTPLAPRNAHIVKLTPTDVTLEWESPDNDEENVIHYVVERRTAESRRWRKITKTTEKTYTCSDLIPREFYAFRILAVNEYGEGIPSNAVEVDMPSEEEEDQVQKDIPLEELPEEVKPIEELKPTEEEKPIDELKPQEEEKPEEE</sequence>
<dbReference type="InterPro" id="IPR003961">
    <property type="entry name" value="FN3_dom"/>
</dbReference>
<dbReference type="Gene3D" id="2.60.40.10">
    <property type="entry name" value="Immunoglobulins"/>
    <property type="match status" value="3"/>
</dbReference>
<feature type="non-terminal residue" evidence="4">
    <location>
        <position position="1"/>
    </location>
</feature>
<dbReference type="SMART" id="SM00060">
    <property type="entry name" value="FN3"/>
    <property type="match status" value="1"/>
</dbReference>
<keyword evidence="5" id="KW-1185">Reference proteome</keyword>
<dbReference type="Pfam" id="PF07679">
    <property type="entry name" value="I-set"/>
    <property type="match status" value="1"/>
</dbReference>
<evidence type="ECO:0000313" key="4">
    <source>
        <dbReference type="EMBL" id="KIH54365.1"/>
    </source>
</evidence>
<dbReference type="Pfam" id="PF00041">
    <property type="entry name" value="fn3"/>
    <property type="match status" value="1"/>
</dbReference>
<feature type="non-terminal residue" evidence="4">
    <location>
        <position position="505"/>
    </location>
</feature>
<dbReference type="PANTHER" id="PTHR14340">
    <property type="entry name" value="MICROFIBRIL-ASSOCIATED GLYCOPROTEIN 3"/>
    <property type="match status" value="1"/>
</dbReference>
<feature type="compositionally biased region" description="Basic and acidic residues" evidence="2">
    <location>
        <begin position="28"/>
        <end position="46"/>
    </location>
</feature>
<evidence type="ECO:0000256" key="1">
    <source>
        <dbReference type="ARBA" id="ARBA00023319"/>
    </source>
</evidence>
<feature type="compositionally biased region" description="Basic residues" evidence="2">
    <location>
        <begin position="18"/>
        <end position="27"/>
    </location>
</feature>
<dbReference type="InterPro" id="IPR036116">
    <property type="entry name" value="FN3_sf"/>
</dbReference>
<feature type="compositionally biased region" description="Basic and acidic residues" evidence="2">
    <location>
        <begin position="462"/>
        <end position="499"/>
    </location>
</feature>
<dbReference type="Proteomes" id="UP000054047">
    <property type="component" value="Unassembled WGS sequence"/>
</dbReference>
<dbReference type="OrthoDB" id="6107607at2759"/>
<accession>A0A0C2G0E9</accession>
<protein>
    <submittedName>
        <fullName evidence="4">Fibronectin type III domain protein</fullName>
    </submittedName>
</protein>
<feature type="domain" description="Fibronectin type-III" evidence="3">
    <location>
        <begin position="366"/>
        <end position="457"/>
    </location>
</feature>
<dbReference type="PROSITE" id="PS50853">
    <property type="entry name" value="FN3"/>
    <property type="match status" value="1"/>
</dbReference>
<name>A0A0C2G0E9_9BILA</name>
<dbReference type="PANTHER" id="PTHR14340:SF13">
    <property type="entry name" value="TITIN"/>
    <property type="match status" value="1"/>
</dbReference>
<dbReference type="InterPro" id="IPR013783">
    <property type="entry name" value="Ig-like_fold"/>
</dbReference>
<dbReference type="GO" id="GO:0008307">
    <property type="term" value="F:structural constituent of muscle"/>
    <property type="evidence" value="ECO:0007669"/>
    <property type="project" value="TreeGrafter"/>
</dbReference>
<dbReference type="InterPro" id="IPR013098">
    <property type="entry name" value="Ig_I-set"/>
</dbReference>
<dbReference type="GO" id="GO:0045214">
    <property type="term" value="P:sarcomere organization"/>
    <property type="evidence" value="ECO:0007669"/>
    <property type="project" value="TreeGrafter"/>
</dbReference>
<dbReference type="EMBL" id="KN739213">
    <property type="protein sequence ID" value="KIH54365.1"/>
    <property type="molecule type" value="Genomic_DNA"/>
</dbReference>
<dbReference type="SUPFAM" id="SSF49265">
    <property type="entry name" value="Fibronectin type III"/>
    <property type="match status" value="1"/>
</dbReference>
<gene>
    <name evidence="4" type="ORF">ANCDUO_15490</name>
</gene>
<evidence type="ECO:0000313" key="5">
    <source>
        <dbReference type="Proteomes" id="UP000054047"/>
    </source>
</evidence>
<dbReference type="InterPro" id="IPR036179">
    <property type="entry name" value="Ig-like_dom_sf"/>
</dbReference>
<dbReference type="GO" id="GO:0048738">
    <property type="term" value="P:cardiac muscle tissue development"/>
    <property type="evidence" value="ECO:0007669"/>
    <property type="project" value="TreeGrafter"/>
</dbReference>
<dbReference type="SUPFAM" id="SSF48726">
    <property type="entry name" value="Immunoglobulin"/>
    <property type="match status" value="1"/>
</dbReference>
<organism evidence="4 5">
    <name type="scientific">Ancylostoma duodenale</name>
    <dbReference type="NCBI Taxonomy" id="51022"/>
    <lineage>
        <taxon>Eukaryota</taxon>
        <taxon>Metazoa</taxon>
        <taxon>Ecdysozoa</taxon>
        <taxon>Nematoda</taxon>
        <taxon>Chromadorea</taxon>
        <taxon>Rhabditida</taxon>
        <taxon>Rhabditina</taxon>
        <taxon>Rhabditomorpha</taxon>
        <taxon>Strongyloidea</taxon>
        <taxon>Ancylostomatidae</taxon>
        <taxon>Ancylostomatinae</taxon>
        <taxon>Ancylostoma</taxon>
    </lineage>
</organism>
<keyword evidence="1" id="KW-0393">Immunoglobulin domain</keyword>
<dbReference type="CDD" id="cd00063">
    <property type="entry name" value="FN3"/>
    <property type="match status" value="1"/>
</dbReference>
<dbReference type="GO" id="GO:0031430">
    <property type="term" value="C:M band"/>
    <property type="evidence" value="ECO:0007669"/>
    <property type="project" value="TreeGrafter"/>
</dbReference>
<reference evidence="4 5" key="1">
    <citation type="submission" date="2013-12" db="EMBL/GenBank/DDBJ databases">
        <title>Draft genome of the parsitic nematode Ancylostoma duodenale.</title>
        <authorList>
            <person name="Mitreva M."/>
        </authorList>
    </citation>
    <scope>NUCLEOTIDE SEQUENCE [LARGE SCALE GENOMIC DNA]</scope>
    <source>
        <strain evidence="4 5">Zhejiang</strain>
    </source>
</reference>
<evidence type="ECO:0000256" key="2">
    <source>
        <dbReference type="SAM" id="MobiDB-lite"/>
    </source>
</evidence>
<feature type="region of interest" description="Disordered" evidence="2">
    <location>
        <begin position="1"/>
        <end position="48"/>
    </location>
</feature>
<feature type="region of interest" description="Disordered" evidence="2">
    <location>
        <begin position="452"/>
        <end position="505"/>
    </location>
</feature>
<dbReference type="AlphaFoldDB" id="A0A0C2G0E9"/>
<proteinExistence type="predicted"/>
<evidence type="ECO:0000259" key="3">
    <source>
        <dbReference type="PROSITE" id="PS50853"/>
    </source>
</evidence>